<feature type="region of interest" description="Disordered" evidence="1">
    <location>
        <begin position="21"/>
        <end position="49"/>
    </location>
</feature>
<evidence type="ECO:0000256" key="1">
    <source>
        <dbReference type="SAM" id="MobiDB-lite"/>
    </source>
</evidence>
<organism evidence="2">
    <name type="scientific">Manihot esculenta</name>
    <name type="common">Cassava</name>
    <name type="synonym">Jatropha manihot</name>
    <dbReference type="NCBI Taxonomy" id="3983"/>
    <lineage>
        <taxon>Eukaryota</taxon>
        <taxon>Viridiplantae</taxon>
        <taxon>Streptophyta</taxon>
        <taxon>Embryophyta</taxon>
        <taxon>Tracheophyta</taxon>
        <taxon>Spermatophyta</taxon>
        <taxon>Magnoliopsida</taxon>
        <taxon>eudicotyledons</taxon>
        <taxon>Gunneridae</taxon>
        <taxon>Pentapetalae</taxon>
        <taxon>rosids</taxon>
        <taxon>fabids</taxon>
        <taxon>Malpighiales</taxon>
        <taxon>Euphorbiaceae</taxon>
        <taxon>Crotonoideae</taxon>
        <taxon>Manihoteae</taxon>
        <taxon>Manihot</taxon>
    </lineage>
</organism>
<gene>
    <name evidence="2" type="ORF">MANES_08G058600</name>
</gene>
<reference evidence="2" key="1">
    <citation type="submission" date="2016-02" db="EMBL/GenBank/DDBJ databases">
        <title>WGS assembly of Manihot esculenta.</title>
        <authorList>
            <person name="Bredeson J.V."/>
            <person name="Prochnik S.E."/>
            <person name="Lyons J.B."/>
            <person name="Schmutz J."/>
            <person name="Grimwood J."/>
            <person name="Vrebalov J."/>
            <person name="Bart R.S."/>
            <person name="Amuge T."/>
            <person name="Ferguson M.E."/>
            <person name="Green R."/>
            <person name="Putnam N."/>
            <person name="Stites J."/>
            <person name="Rounsley S."/>
            <person name="Rokhsar D.S."/>
        </authorList>
    </citation>
    <scope>NUCLEOTIDE SEQUENCE [LARGE SCALE GENOMIC DNA]</scope>
    <source>
        <tissue evidence="2">Leaf</tissue>
    </source>
</reference>
<sequence>MESVSGTLDGVKAKKMRALMIKTGRKRRKSGGGGNGGRTSGSTRRKKVKTTITVSDLRLKWFNATFIAG</sequence>
<evidence type="ECO:0000313" key="2">
    <source>
        <dbReference type="EMBL" id="OAY43302.1"/>
    </source>
</evidence>
<protein>
    <submittedName>
        <fullName evidence="2">Uncharacterized protein</fullName>
    </submittedName>
</protein>
<name>A0A2C9VDS0_MANES</name>
<feature type="compositionally biased region" description="Basic residues" evidence="1">
    <location>
        <begin position="21"/>
        <end position="30"/>
    </location>
</feature>
<proteinExistence type="predicted"/>
<dbReference type="AlphaFoldDB" id="A0A2C9VDS0"/>
<dbReference type="EMBL" id="CM004394">
    <property type="protein sequence ID" value="OAY43302.1"/>
    <property type="molecule type" value="Genomic_DNA"/>
</dbReference>
<accession>A0A2C9VDS0</accession>